<sequence length="996" mass="106688">MEPTASDLRLVPGAAKDVLAADAVCCRTALSTAVATSIILVTLGVLVASLSTQGVEVEHMAELRGIRFAPSLQQETSEYYRTLTPALEMLFVSSFQETELESSCVGCTVLSYWEGNASVLVRFRLHFLLLALWTPSPGLEEQLLQRGLHARLQGPGIPLASYGTIVSAQLTGRCPGNAFSCGNSQCVTKMNPECDDTADCSDGSDEAHCDCGLQPGWKTAGRIVGGVEASPGEFPWQVSLRENNEHFCGAAIISARWLVSAAHCFNEFQDSPEWVAYVGTTYLSGSEASTVRARVARIITHPSYNSDTADFDVAVLELGRALPFSRHVQPVCLPAASHVFPPRKKCLISGWGYLKEDFLVKPEMLQKATVELLDQALCASLYGHSLTDRMVCAGYLDGKVDSCQGDSGGPLVCEESSGRFFLAGIVSWGIGCAEAQRPGVYARVTSLRDWILETIATASKPPAPTVALASTTLSTAWPTSPKSLVTDTLIKPTLAPSTVPLDLATASKPQECGARPALEKPTRIVGGLGASLGEVPWQVSLKEGSRHFCGATVVGDRWLLSAAHCFNQGGGGESERPLPGSTKVELVRAQLGTASLSGVGGSPVKVGLRRVVLHPQYNPSILDFDVAVLELARPLVFNKYVQPVCLPLAIQKFPVGRKCLISGWGNTQEGNATKPDLLQRASVGIIDHKACSALYNFSLTDRMICAGFLEGKVDSCQGDSGGPLACEETPGVFYLAGIVSWGIGCAQVKKPDCGLAPAAALTRIVGGSAAGRGEWPWQVSLWLRRREHRCGAVLVAERWLLSAAHCFDVYGDPKQWAAFLGTPFLSGADGQLERVARIHKHPFYNLYTLDYDVALLELVGPVRRSRLVRPICLPEPAPRPPDGARCVITGWGSVREGGSMARQLQKAAVRLLSEQTCRRFYPVQISSRMLCAGFPQGGVDSCSGDAGGPLACREPSGRWVLTGVTSWGYGCGRPQFPGVYTRVAAVRGWIGQNIQE</sequence>
<dbReference type="EMBL" id="CM043031">
    <property type="protein sequence ID" value="KAI4584061.1"/>
    <property type="molecule type" value="Genomic_DNA"/>
</dbReference>
<protein>
    <submittedName>
        <fullName evidence="1">Uncharacterized protein</fullName>
    </submittedName>
</protein>
<reference evidence="1" key="1">
    <citation type="submission" date="2022-03" db="EMBL/GenBank/DDBJ databases">
        <title>Genomic analyses of argali, domestic sheep and their hybrids provide insights into chromosomal evolution, heterosis and genetic basis of agronomic traits.</title>
        <authorList>
            <person name="Li M."/>
        </authorList>
    </citation>
    <scope>NUCLEOTIDE SEQUENCE</scope>
    <source>
        <strain evidence="1">F1 hybrid</strain>
    </source>
</reference>
<evidence type="ECO:0000313" key="1">
    <source>
        <dbReference type="EMBL" id="KAI4584061.1"/>
    </source>
</evidence>
<name>A0ACB9V3M8_9CETA</name>
<gene>
    <name evidence="1" type="ORF">MJG53_007340</name>
</gene>
<organism evidence="1 2">
    <name type="scientific">Ovis ammon polii x Ovis aries</name>
    <dbReference type="NCBI Taxonomy" id="2918886"/>
    <lineage>
        <taxon>Eukaryota</taxon>
        <taxon>Metazoa</taxon>
        <taxon>Chordata</taxon>
        <taxon>Craniata</taxon>
        <taxon>Vertebrata</taxon>
        <taxon>Euteleostomi</taxon>
        <taxon>Mammalia</taxon>
        <taxon>Eutheria</taxon>
        <taxon>Laurasiatheria</taxon>
        <taxon>Artiodactyla</taxon>
        <taxon>Ruminantia</taxon>
        <taxon>Pecora</taxon>
        <taxon>Bovidae</taxon>
        <taxon>Caprinae</taxon>
        <taxon>Ovis</taxon>
    </lineage>
</organism>
<proteinExistence type="predicted"/>
<dbReference type="Proteomes" id="UP001057279">
    <property type="component" value="Linkage Group LG06"/>
</dbReference>
<accession>A0ACB9V3M8</accession>
<evidence type="ECO:0000313" key="2">
    <source>
        <dbReference type="Proteomes" id="UP001057279"/>
    </source>
</evidence>
<keyword evidence="2" id="KW-1185">Reference proteome</keyword>
<comment type="caution">
    <text evidence="1">The sequence shown here is derived from an EMBL/GenBank/DDBJ whole genome shotgun (WGS) entry which is preliminary data.</text>
</comment>